<name>A0A5C3MAR8_9AGAR</name>
<reference evidence="2 3" key="1">
    <citation type="journal article" date="2019" name="Nat. Ecol. Evol.">
        <title>Megaphylogeny resolves global patterns of mushroom evolution.</title>
        <authorList>
            <person name="Varga T."/>
            <person name="Krizsan K."/>
            <person name="Foldi C."/>
            <person name="Dima B."/>
            <person name="Sanchez-Garcia M."/>
            <person name="Sanchez-Ramirez S."/>
            <person name="Szollosi G.J."/>
            <person name="Szarkandi J.G."/>
            <person name="Papp V."/>
            <person name="Albert L."/>
            <person name="Andreopoulos W."/>
            <person name="Angelini C."/>
            <person name="Antonin V."/>
            <person name="Barry K.W."/>
            <person name="Bougher N.L."/>
            <person name="Buchanan P."/>
            <person name="Buyck B."/>
            <person name="Bense V."/>
            <person name="Catcheside P."/>
            <person name="Chovatia M."/>
            <person name="Cooper J."/>
            <person name="Damon W."/>
            <person name="Desjardin D."/>
            <person name="Finy P."/>
            <person name="Geml J."/>
            <person name="Haridas S."/>
            <person name="Hughes K."/>
            <person name="Justo A."/>
            <person name="Karasinski D."/>
            <person name="Kautmanova I."/>
            <person name="Kiss B."/>
            <person name="Kocsube S."/>
            <person name="Kotiranta H."/>
            <person name="LaButti K.M."/>
            <person name="Lechner B.E."/>
            <person name="Liimatainen K."/>
            <person name="Lipzen A."/>
            <person name="Lukacs Z."/>
            <person name="Mihaltcheva S."/>
            <person name="Morgado L.N."/>
            <person name="Niskanen T."/>
            <person name="Noordeloos M.E."/>
            <person name="Ohm R.A."/>
            <person name="Ortiz-Santana B."/>
            <person name="Ovrebo C."/>
            <person name="Racz N."/>
            <person name="Riley R."/>
            <person name="Savchenko A."/>
            <person name="Shiryaev A."/>
            <person name="Soop K."/>
            <person name="Spirin V."/>
            <person name="Szebenyi C."/>
            <person name="Tomsovsky M."/>
            <person name="Tulloss R.E."/>
            <person name="Uehling J."/>
            <person name="Grigoriev I.V."/>
            <person name="Vagvolgyi C."/>
            <person name="Papp T."/>
            <person name="Martin F.M."/>
            <person name="Miettinen O."/>
            <person name="Hibbett D.S."/>
            <person name="Nagy L.G."/>
        </authorList>
    </citation>
    <scope>NUCLEOTIDE SEQUENCE [LARGE SCALE GENOMIC DNA]</scope>
    <source>
        <strain evidence="2 3">CBS 166.37</strain>
    </source>
</reference>
<proteinExistence type="predicted"/>
<keyword evidence="3" id="KW-1185">Reference proteome</keyword>
<feature type="signal peptide" evidence="1">
    <location>
        <begin position="1"/>
        <end position="16"/>
    </location>
</feature>
<dbReference type="AlphaFoldDB" id="A0A5C3MAR8"/>
<dbReference type="SUPFAM" id="SSF49503">
    <property type="entry name" value="Cupredoxins"/>
    <property type="match status" value="1"/>
</dbReference>
<evidence type="ECO:0000313" key="2">
    <source>
        <dbReference type="EMBL" id="TFK40878.1"/>
    </source>
</evidence>
<dbReference type="Gene3D" id="2.60.40.420">
    <property type="entry name" value="Cupredoxins - blue copper proteins"/>
    <property type="match status" value="1"/>
</dbReference>
<dbReference type="Proteomes" id="UP000308652">
    <property type="component" value="Unassembled WGS sequence"/>
</dbReference>
<dbReference type="InterPro" id="IPR052953">
    <property type="entry name" value="Ser-rich/MCO-related"/>
</dbReference>
<dbReference type="PANTHER" id="PTHR34883:SF15">
    <property type="entry name" value="EXTRACELLULAR SERINE-RICH PROTEIN"/>
    <property type="match status" value="1"/>
</dbReference>
<keyword evidence="1" id="KW-0732">Signal</keyword>
<organism evidence="2 3">
    <name type="scientific">Crucibulum laeve</name>
    <dbReference type="NCBI Taxonomy" id="68775"/>
    <lineage>
        <taxon>Eukaryota</taxon>
        <taxon>Fungi</taxon>
        <taxon>Dikarya</taxon>
        <taxon>Basidiomycota</taxon>
        <taxon>Agaricomycotina</taxon>
        <taxon>Agaricomycetes</taxon>
        <taxon>Agaricomycetidae</taxon>
        <taxon>Agaricales</taxon>
        <taxon>Agaricineae</taxon>
        <taxon>Nidulariaceae</taxon>
        <taxon>Crucibulum</taxon>
    </lineage>
</organism>
<sequence>MRFFAIATALVSVVVAEKFTVIVAENGGLTYTPPSVTAKVGDTIAFQFQAGNHTVTQSTFANPCTPMTTPAVGIDSGFLPVAAGATQFPEWSFTIDNASAPLWFFCNRPPHCSRGMVFALNPTPERTYDAFLVRIGHILNRSSS</sequence>
<gene>
    <name evidence="2" type="ORF">BDQ12DRAFT_601221</name>
</gene>
<dbReference type="EMBL" id="ML213596">
    <property type="protein sequence ID" value="TFK40878.1"/>
    <property type="molecule type" value="Genomic_DNA"/>
</dbReference>
<evidence type="ECO:0000256" key="1">
    <source>
        <dbReference type="SAM" id="SignalP"/>
    </source>
</evidence>
<dbReference type="InterPro" id="IPR008972">
    <property type="entry name" value="Cupredoxin"/>
</dbReference>
<protein>
    <submittedName>
        <fullName evidence="2">Cupredoxin</fullName>
    </submittedName>
</protein>
<dbReference type="STRING" id="68775.A0A5C3MAR8"/>
<evidence type="ECO:0000313" key="3">
    <source>
        <dbReference type="Proteomes" id="UP000308652"/>
    </source>
</evidence>
<dbReference type="OrthoDB" id="1921208at2759"/>
<dbReference type="PANTHER" id="PTHR34883">
    <property type="entry name" value="SERINE-RICH PROTEIN, PUTATIVE-RELATED-RELATED"/>
    <property type="match status" value="1"/>
</dbReference>
<accession>A0A5C3MAR8</accession>
<feature type="chain" id="PRO_5022901149" evidence="1">
    <location>
        <begin position="17"/>
        <end position="144"/>
    </location>
</feature>
<dbReference type="CDD" id="cd00920">
    <property type="entry name" value="Cupredoxin"/>
    <property type="match status" value="1"/>
</dbReference>